<keyword evidence="2" id="KW-1185">Reference proteome</keyword>
<dbReference type="InterPro" id="IPR008949">
    <property type="entry name" value="Isoprenoid_synthase_dom_sf"/>
</dbReference>
<name>A0A371FZW8_MUCPR</name>
<sequence length="113" mass="13083">MHRCPPPCAKNKTSESMALCAPHAPFSGFAIICLMNMHMWVLLQDELERGETSTNSITSYMHDENDISEELRNLIDAEWKKLNQERLFDSKLPKCFYGNSSRFSLHLPIWSSY</sequence>
<feature type="non-terminal residue" evidence="1">
    <location>
        <position position="1"/>
    </location>
</feature>
<evidence type="ECO:0000313" key="1">
    <source>
        <dbReference type="EMBL" id="RDX83856.1"/>
    </source>
</evidence>
<dbReference type="Proteomes" id="UP000257109">
    <property type="component" value="Unassembled WGS sequence"/>
</dbReference>
<dbReference type="Gene3D" id="1.10.600.10">
    <property type="entry name" value="Farnesyl Diphosphate Synthase"/>
    <property type="match status" value="1"/>
</dbReference>
<evidence type="ECO:0000313" key="2">
    <source>
        <dbReference type="Proteomes" id="UP000257109"/>
    </source>
</evidence>
<comment type="caution">
    <text evidence="1">The sequence shown here is derived from an EMBL/GenBank/DDBJ whole genome shotgun (WGS) entry which is preliminary data.</text>
</comment>
<proteinExistence type="predicted"/>
<dbReference type="EMBL" id="QJKJ01007227">
    <property type="protein sequence ID" value="RDX83856.1"/>
    <property type="molecule type" value="Genomic_DNA"/>
</dbReference>
<gene>
    <name evidence="1" type="primary">ISPS</name>
    <name evidence="1" type="ORF">CR513_35181</name>
</gene>
<protein>
    <submittedName>
        <fullName evidence="1">Isoprene synthase, chloroplastic</fullName>
    </submittedName>
</protein>
<reference evidence="1" key="1">
    <citation type="submission" date="2018-05" db="EMBL/GenBank/DDBJ databases">
        <title>Draft genome of Mucuna pruriens seed.</title>
        <authorList>
            <person name="Nnadi N.E."/>
            <person name="Vos R."/>
            <person name="Hasami M.H."/>
            <person name="Devisetty U.K."/>
            <person name="Aguiy J.C."/>
        </authorList>
    </citation>
    <scope>NUCLEOTIDE SEQUENCE [LARGE SCALE GENOMIC DNA]</scope>
    <source>
        <strain evidence="1">JCA_2017</strain>
    </source>
</reference>
<dbReference type="STRING" id="157652.A0A371FZW8"/>
<dbReference type="SUPFAM" id="SSF48576">
    <property type="entry name" value="Terpenoid synthases"/>
    <property type="match status" value="1"/>
</dbReference>
<dbReference type="AlphaFoldDB" id="A0A371FZW8"/>
<accession>A0A371FZW8</accession>
<organism evidence="1 2">
    <name type="scientific">Mucuna pruriens</name>
    <name type="common">Velvet bean</name>
    <name type="synonym">Dolichos pruriens</name>
    <dbReference type="NCBI Taxonomy" id="157652"/>
    <lineage>
        <taxon>Eukaryota</taxon>
        <taxon>Viridiplantae</taxon>
        <taxon>Streptophyta</taxon>
        <taxon>Embryophyta</taxon>
        <taxon>Tracheophyta</taxon>
        <taxon>Spermatophyta</taxon>
        <taxon>Magnoliopsida</taxon>
        <taxon>eudicotyledons</taxon>
        <taxon>Gunneridae</taxon>
        <taxon>Pentapetalae</taxon>
        <taxon>rosids</taxon>
        <taxon>fabids</taxon>
        <taxon>Fabales</taxon>
        <taxon>Fabaceae</taxon>
        <taxon>Papilionoideae</taxon>
        <taxon>50 kb inversion clade</taxon>
        <taxon>NPAAA clade</taxon>
        <taxon>indigoferoid/millettioid clade</taxon>
        <taxon>Phaseoleae</taxon>
        <taxon>Mucuna</taxon>
    </lineage>
</organism>